<reference evidence="4" key="1">
    <citation type="submission" date="2020-11" db="EMBL/GenBank/DDBJ databases">
        <title>Enhanced detection system for hospital associated transmission using whole genome sequencing surveillance.</title>
        <authorList>
            <person name="Harrison L.H."/>
            <person name="Van Tyne D."/>
            <person name="Marsh J.W."/>
            <person name="Griffith M.P."/>
            <person name="Snyder D.J."/>
            <person name="Cooper V.S."/>
            <person name="Mustapha M."/>
        </authorList>
    </citation>
    <scope>NUCLEOTIDE SEQUENCE</scope>
    <source>
        <strain evidence="4">STEN00053</strain>
    </source>
</reference>
<dbReference type="InterPro" id="IPR020084">
    <property type="entry name" value="NUDIX_hydrolase_CS"/>
</dbReference>
<dbReference type="GO" id="GO:0016787">
    <property type="term" value="F:hydrolase activity"/>
    <property type="evidence" value="ECO:0007669"/>
    <property type="project" value="UniProtKB-KW"/>
</dbReference>
<protein>
    <submittedName>
        <fullName evidence="4">NUDIX hydrolase</fullName>
    </submittedName>
</protein>
<evidence type="ECO:0000313" key="4">
    <source>
        <dbReference type="EMBL" id="MBH1789460.1"/>
    </source>
</evidence>
<dbReference type="Pfam" id="PF00293">
    <property type="entry name" value="NUDIX"/>
    <property type="match status" value="1"/>
</dbReference>
<comment type="cofactor">
    <cofactor evidence="1">
        <name>Mg(2+)</name>
        <dbReference type="ChEBI" id="CHEBI:18420"/>
    </cofactor>
</comment>
<keyword evidence="2 4" id="KW-0378">Hydrolase</keyword>
<dbReference type="EMBL" id="JADUOV010000003">
    <property type="protein sequence ID" value="MBH1789460.1"/>
    <property type="molecule type" value="Genomic_DNA"/>
</dbReference>
<organism evidence="4 5">
    <name type="scientific">Stenotrophomonas maltophilia</name>
    <name type="common">Pseudomonas maltophilia</name>
    <name type="synonym">Xanthomonas maltophilia</name>
    <dbReference type="NCBI Taxonomy" id="40324"/>
    <lineage>
        <taxon>Bacteria</taxon>
        <taxon>Pseudomonadati</taxon>
        <taxon>Pseudomonadota</taxon>
        <taxon>Gammaproteobacteria</taxon>
        <taxon>Lysobacterales</taxon>
        <taxon>Lysobacteraceae</taxon>
        <taxon>Stenotrophomonas</taxon>
        <taxon>Stenotrophomonas maltophilia group</taxon>
    </lineage>
</organism>
<dbReference type="RefSeq" id="WP_049406292.1">
    <property type="nucleotide sequence ID" value="NZ_JANKBX010000004.1"/>
</dbReference>
<evidence type="ECO:0000259" key="3">
    <source>
        <dbReference type="Pfam" id="PF00293"/>
    </source>
</evidence>
<dbReference type="Proteomes" id="UP000634179">
    <property type="component" value="Unassembled WGS sequence"/>
</dbReference>
<dbReference type="Gene3D" id="3.90.79.10">
    <property type="entry name" value="Nucleoside Triphosphate Pyrophosphohydrolase"/>
    <property type="match status" value="1"/>
</dbReference>
<dbReference type="SUPFAM" id="SSF55811">
    <property type="entry name" value="Nudix"/>
    <property type="match status" value="1"/>
</dbReference>
<dbReference type="InterPro" id="IPR015797">
    <property type="entry name" value="NUDIX_hydrolase-like_dom_sf"/>
</dbReference>
<name>A0AA41CFG9_STEMA</name>
<dbReference type="PROSITE" id="PS00893">
    <property type="entry name" value="NUDIX_BOX"/>
    <property type="match status" value="1"/>
</dbReference>
<dbReference type="AlphaFoldDB" id="A0AA41CFG9"/>
<feature type="domain" description="Nudix hydrolase" evidence="3">
    <location>
        <begin position="180"/>
        <end position="211"/>
    </location>
</feature>
<gene>
    <name evidence="4" type="ORF">I5V89_06170</name>
</gene>
<evidence type="ECO:0000256" key="2">
    <source>
        <dbReference type="ARBA" id="ARBA00022801"/>
    </source>
</evidence>
<accession>A0AA41CFG9</accession>
<evidence type="ECO:0000313" key="5">
    <source>
        <dbReference type="Proteomes" id="UP000634179"/>
    </source>
</evidence>
<proteinExistence type="predicted"/>
<sequence>MNQVYVAVWDGAHYLVVRKRVLNSWWGSNSVVVLSAEAMAAVLAIRNASGGGTEQDWDLVKKLLSGAWRAAGSVAYRGERTLPRTMDALDRALESAERTHPQTDDIAMETLAALQSLFREDARTPPTFSAARATLRELSIALPPPTRGAPNWAAALILAQRLVAEVGAWSDGLPPALVNQAGQWALPGGGRLNNERKERAARREFEEELGIWLGQGRAACDLRARLFPDGGGSFSLVRFCTTAEELLRMAQEAENNVQASASSPARPQSCLVTDWEVASIGRVPVTELRNILGARVEVPGAGTPEVDEALAGARPGSQEIGWYREIAALLSPA</sequence>
<evidence type="ECO:0000256" key="1">
    <source>
        <dbReference type="ARBA" id="ARBA00001946"/>
    </source>
</evidence>
<comment type="caution">
    <text evidence="4">The sequence shown here is derived from an EMBL/GenBank/DDBJ whole genome shotgun (WGS) entry which is preliminary data.</text>
</comment>
<dbReference type="CDD" id="cd02883">
    <property type="entry name" value="NUDIX_Hydrolase"/>
    <property type="match status" value="1"/>
</dbReference>
<dbReference type="InterPro" id="IPR000086">
    <property type="entry name" value="NUDIX_hydrolase_dom"/>
</dbReference>